<organism evidence="14">
    <name type="scientific">Thelazia callipaeda</name>
    <name type="common">Oriental eyeworm</name>
    <name type="synonym">Parasitic nematode</name>
    <dbReference type="NCBI Taxonomy" id="103827"/>
    <lineage>
        <taxon>Eukaryota</taxon>
        <taxon>Metazoa</taxon>
        <taxon>Ecdysozoa</taxon>
        <taxon>Nematoda</taxon>
        <taxon>Chromadorea</taxon>
        <taxon>Rhabditida</taxon>
        <taxon>Spirurina</taxon>
        <taxon>Spiruromorpha</taxon>
        <taxon>Thelazioidea</taxon>
        <taxon>Thelaziidae</taxon>
        <taxon>Thelazia</taxon>
    </lineage>
</organism>
<feature type="transmembrane region" description="Helical" evidence="10">
    <location>
        <begin position="314"/>
        <end position="332"/>
    </location>
</feature>
<evidence type="ECO:0000256" key="9">
    <source>
        <dbReference type="RuleBase" id="RU000688"/>
    </source>
</evidence>
<dbReference type="PROSITE" id="PS50262">
    <property type="entry name" value="G_PROTEIN_RECEP_F1_2"/>
    <property type="match status" value="1"/>
</dbReference>
<dbReference type="PRINTS" id="PR00237">
    <property type="entry name" value="GPCRRHODOPSN"/>
</dbReference>
<keyword evidence="13" id="KW-1185">Reference proteome</keyword>
<dbReference type="GO" id="GO:0043410">
    <property type="term" value="P:positive regulation of MAPK cascade"/>
    <property type="evidence" value="ECO:0007669"/>
    <property type="project" value="TreeGrafter"/>
</dbReference>
<sequence length="386" mass="43725">MSPFDNISLLIYAAIIFVALGGNLLVCIAILYDRNLRRQHENLFLVSLAVSDLLVSVLVMSFAAANDILGYWPFGRLYCQLWICFDITCTTASILNLCAIALHRFLYISRPLVYVRRRKICIVIIFVWLISASIGCTQIILELAQRHEESNKANESTYINYDSSQLICELRLKPLYALGSSMCSFFTPATMMVLLYTRLYLFARKHAKLMRTQLEQTSNFAVIPVTAETIQQNASTGFMQKFIICNCHRNDSVVSKRAKSKNLLSQVSVNDQKARFTLGVIMGTFLVCWLPFFIVNVVRSFSPGLISEPQFEAVTWLGYANSTANPIIYTILNRDFRITFKKILFDNILGSSRVVLRLEKSGGGHHSLTVKSLMNDKRTYNNAPSK</sequence>
<dbReference type="InterPro" id="IPR017452">
    <property type="entry name" value="GPCR_Rhodpsn_7TM"/>
</dbReference>
<dbReference type="Pfam" id="PF00001">
    <property type="entry name" value="7tm_1"/>
    <property type="match status" value="1"/>
</dbReference>
<dbReference type="PANTHER" id="PTHR24248">
    <property type="entry name" value="ADRENERGIC RECEPTOR-RELATED G-PROTEIN COUPLED RECEPTOR"/>
    <property type="match status" value="1"/>
</dbReference>
<keyword evidence="8 9" id="KW-0807">Transducer</keyword>
<dbReference type="Gene3D" id="1.20.1070.10">
    <property type="entry name" value="Rhodopsin 7-helix transmembrane proteins"/>
    <property type="match status" value="1"/>
</dbReference>
<dbReference type="SUPFAM" id="SSF81321">
    <property type="entry name" value="Family A G protein-coupled receptor-like"/>
    <property type="match status" value="1"/>
</dbReference>
<keyword evidence="4 10" id="KW-1133">Transmembrane helix</keyword>
<gene>
    <name evidence="12" type="ORF">TCLT_LOCUS3747</name>
</gene>
<dbReference type="OMA" id="CDLWVAF"/>
<evidence type="ECO:0000256" key="6">
    <source>
        <dbReference type="ARBA" id="ARBA00023136"/>
    </source>
</evidence>
<evidence type="ECO:0000256" key="7">
    <source>
        <dbReference type="ARBA" id="ARBA00023170"/>
    </source>
</evidence>
<feature type="transmembrane region" description="Helical" evidence="10">
    <location>
        <begin position="43"/>
        <end position="65"/>
    </location>
</feature>
<feature type="transmembrane region" description="Helical" evidence="10">
    <location>
        <begin position="175"/>
        <end position="201"/>
    </location>
</feature>
<evidence type="ECO:0000256" key="1">
    <source>
        <dbReference type="ARBA" id="ARBA00004651"/>
    </source>
</evidence>
<dbReference type="InterPro" id="IPR000276">
    <property type="entry name" value="GPCR_Rhodpsn"/>
</dbReference>
<dbReference type="PANTHER" id="PTHR24248:SF187">
    <property type="entry name" value="OCTOPAMINE RECEPTOR BETA-2R"/>
    <property type="match status" value="1"/>
</dbReference>
<keyword evidence="2" id="KW-1003">Cell membrane</keyword>
<evidence type="ECO:0000313" key="14">
    <source>
        <dbReference type="WBParaSite" id="TCLT_0000375801-mRNA-1"/>
    </source>
</evidence>
<dbReference type="AlphaFoldDB" id="A0A0N5CU38"/>
<dbReference type="WBParaSite" id="TCLT_0000375801-mRNA-1">
    <property type="protein sequence ID" value="TCLT_0000375801-mRNA-1"/>
    <property type="gene ID" value="TCLT_0000375801"/>
</dbReference>
<feature type="transmembrane region" description="Helical" evidence="10">
    <location>
        <begin position="276"/>
        <end position="294"/>
    </location>
</feature>
<comment type="subcellular location">
    <subcellularLocation>
        <location evidence="1">Cell membrane</location>
        <topology evidence="1">Multi-pass membrane protein</topology>
    </subcellularLocation>
</comment>
<evidence type="ECO:0000256" key="10">
    <source>
        <dbReference type="SAM" id="Phobius"/>
    </source>
</evidence>
<reference evidence="14" key="1">
    <citation type="submission" date="2017-02" db="UniProtKB">
        <authorList>
            <consortium name="WormBaseParasite"/>
        </authorList>
    </citation>
    <scope>IDENTIFICATION</scope>
</reference>
<keyword evidence="7 9" id="KW-0675">Receptor</keyword>
<dbReference type="PROSITE" id="PS00237">
    <property type="entry name" value="G_PROTEIN_RECEP_F1_1"/>
    <property type="match status" value="1"/>
</dbReference>
<dbReference type="GO" id="GO:0005886">
    <property type="term" value="C:plasma membrane"/>
    <property type="evidence" value="ECO:0007669"/>
    <property type="project" value="UniProtKB-SubCell"/>
</dbReference>
<evidence type="ECO:0000313" key="13">
    <source>
        <dbReference type="Proteomes" id="UP000276776"/>
    </source>
</evidence>
<protein>
    <submittedName>
        <fullName evidence="14">G_PROTEIN_RECEP_F1_2 domain-containing protein</fullName>
    </submittedName>
</protein>
<evidence type="ECO:0000313" key="12">
    <source>
        <dbReference type="EMBL" id="VDN00749.1"/>
    </source>
</evidence>
<evidence type="ECO:0000256" key="4">
    <source>
        <dbReference type="ARBA" id="ARBA00022989"/>
    </source>
</evidence>
<keyword evidence="3 9" id="KW-0812">Transmembrane</keyword>
<evidence type="ECO:0000256" key="2">
    <source>
        <dbReference type="ARBA" id="ARBA00022475"/>
    </source>
</evidence>
<dbReference type="EMBL" id="UYYF01004266">
    <property type="protein sequence ID" value="VDN00749.1"/>
    <property type="molecule type" value="Genomic_DNA"/>
</dbReference>
<dbReference type="Proteomes" id="UP000276776">
    <property type="component" value="Unassembled WGS sequence"/>
</dbReference>
<dbReference type="GO" id="GO:0071880">
    <property type="term" value="P:adenylate cyclase-activating adrenergic receptor signaling pathway"/>
    <property type="evidence" value="ECO:0007669"/>
    <property type="project" value="TreeGrafter"/>
</dbReference>
<dbReference type="OrthoDB" id="5957871at2759"/>
<feature type="transmembrane region" description="Helical" evidence="10">
    <location>
        <begin position="120"/>
        <end position="141"/>
    </location>
</feature>
<keyword evidence="6 10" id="KW-0472">Membrane</keyword>
<reference evidence="12 13" key="2">
    <citation type="submission" date="2018-11" db="EMBL/GenBank/DDBJ databases">
        <authorList>
            <consortium name="Pathogen Informatics"/>
        </authorList>
    </citation>
    <scope>NUCLEOTIDE SEQUENCE [LARGE SCALE GENOMIC DNA]</scope>
</reference>
<accession>A0A0N5CU38</accession>
<comment type="similarity">
    <text evidence="9">Belongs to the G-protein coupled receptor 1 family.</text>
</comment>
<dbReference type="GO" id="GO:0004989">
    <property type="term" value="F:octopamine receptor activity"/>
    <property type="evidence" value="ECO:0007669"/>
    <property type="project" value="TreeGrafter"/>
</dbReference>
<name>A0A0N5CU38_THECL</name>
<evidence type="ECO:0000256" key="5">
    <source>
        <dbReference type="ARBA" id="ARBA00023040"/>
    </source>
</evidence>
<evidence type="ECO:0000256" key="3">
    <source>
        <dbReference type="ARBA" id="ARBA00022692"/>
    </source>
</evidence>
<proteinExistence type="inferred from homology"/>
<evidence type="ECO:0000259" key="11">
    <source>
        <dbReference type="PROSITE" id="PS50262"/>
    </source>
</evidence>
<evidence type="ECO:0000256" key="8">
    <source>
        <dbReference type="ARBA" id="ARBA00023224"/>
    </source>
</evidence>
<feature type="transmembrane region" description="Helical" evidence="10">
    <location>
        <begin position="85"/>
        <end position="108"/>
    </location>
</feature>
<feature type="transmembrane region" description="Helical" evidence="10">
    <location>
        <begin position="6"/>
        <end position="31"/>
    </location>
</feature>
<feature type="domain" description="G-protein coupled receptors family 1 profile" evidence="11">
    <location>
        <begin position="22"/>
        <end position="329"/>
    </location>
</feature>
<dbReference type="STRING" id="103827.A0A0N5CU38"/>
<keyword evidence="5 9" id="KW-0297">G-protein coupled receptor</keyword>